<dbReference type="GO" id="GO:0005886">
    <property type="term" value="C:plasma membrane"/>
    <property type="evidence" value="ECO:0007669"/>
    <property type="project" value="UniProtKB-SubCell"/>
</dbReference>
<feature type="transmembrane region" description="Helical" evidence="9">
    <location>
        <begin position="198"/>
        <end position="218"/>
    </location>
</feature>
<dbReference type="InterPro" id="IPR045062">
    <property type="entry name" value="Cyt_c_biogenesis_CcsA/CcmC"/>
</dbReference>
<evidence type="ECO:0000256" key="4">
    <source>
        <dbReference type="ARBA" id="ARBA00016463"/>
    </source>
</evidence>
<organism evidence="11 12">
    <name type="scientific">Phaeovibrio sulfidiphilus</name>
    <dbReference type="NCBI Taxonomy" id="1220600"/>
    <lineage>
        <taxon>Bacteria</taxon>
        <taxon>Pseudomonadati</taxon>
        <taxon>Pseudomonadota</taxon>
        <taxon>Alphaproteobacteria</taxon>
        <taxon>Rhodospirillales</taxon>
        <taxon>Rhodospirillaceae</taxon>
        <taxon>Phaeovibrio</taxon>
    </lineage>
</organism>
<evidence type="ECO:0000256" key="1">
    <source>
        <dbReference type="ARBA" id="ARBA00002442"/>
    </source>
</evidence>
<protein>
    <recommendedName>
        <fullName evidence="4 9">Heme exporter protein C</fullName>
    </recommendedName>
    <alternativeName>
        <fullName evidence="9">Cytochrome c-type biogenesis protein</fullName>
    </alternativeName>
</protein>
<proteinExistence type="inferred from homology"/>
<evidence type="ECO:0000256" key="7">
    <source>
        <dbReference type="ARBA" id="ARBA00022989"/>
    </source>
</evidence>
<keyword evidence="7 9" id="KW-1133">Transmembrane helix</keyword>
<dbReference type="PANTHER" id="PTHR30071">
    <property type="entry name" value="HEME EXPORTER PROTEIN C"/>
    <property type="match status" value="1"/>
</dbReference>
<dbReference type="NCBIfam" id="TIGR01191">
    <property type="entry name" value="ccmC"/>
    <property type="match status" value="1"/>
</dbReference>
<dbReference type="Proteomes" id="UP000631034">
    <property type="component" value="Unassembled WGS sequence"/>
</dbReference>
<feature type="domain" description="Cytochrome c assembly protein" evidence="10">
    <location>
        <begin position="17"/>
        <end position="180"/>
    </location>
</feature>
<gene>
    <name evidence="9" type="primary">ccmC</name>
    <name evidence="11" type="ORF">IHV25_06850</name>
</gene>
<evidence type="ECO:0000256" key="8">
    <source>
        <dbReference type="ARBA" id="ARBA00023136"/>
    </source>
</evidence>
<feature type="transmembrane region" description="Helical" evidence="9">
    <location>
        <begin position="123"/>
        <end position="142"/>
    </location>
</feature>
<evidence type="ECO:0000313" key="11">
    <source>
        <dbReference type="EMBL" id="MBE1237364.1"/>
    </source>
</evidence>
<comment type="subcellular location">
    <subcellularLocation>
        <location evidence="9">Cell inner membrane</location>
    </subcellularLocation>
    <subcellularLocation>
        <location evidence="2">Membrane</location>
        <topology evidence="2">Multi-pass membrane protein</topology>
    </subcellularLocation>
</comment>
<reference evidence="11" key="1">
    <citation type="submission" date="2020-10" db="EMBL/GenBank/DDBJ databases">
        <title>Genome sequence of the unusual species of purple photosynthetic bacteria, Phaeovibrio sulfidiphilus DSM 23193, type strain.</title>
        <authorList>
            <person name="Kyndt J.A."/>
            <person name="Meyer T.E."/>
        </authorList>
    </citation>
    <scope>NUCLEOTIDE SEQUENCE</scope>
    <source>
        <strain evidence="11">DSM 23193</strain>
    </source>
</reference>
<dbReference type="InterPro" id="IPR002541">
    <property type="entry name" value="Cyt_c_assembly"/>
</dbReference>
<dbReference type="GO" id="GO:0015232">
    <property type="term" value="F:heme transmembrane transporter activity"/>
    <property type="evidence" value="ECO:0007669"/>
    <property type="project" value="InterPro"/>
</dbReference>
<evidence type="ECO:0000256" key="9">
    <source>
        <dbReference type="RuleBase" id="RU364092"/>
    </source>
</evidence>
<name>A0A8J6YVU9_9PROT</name>
<comment type="function">
    <text evidence="1 9">Required for the export of heme to the periplasm for the biogenesis of c-type cytochromes.</text>
</comment>
<keyword evidence="5 9" id="KW-0812">Transmembrane</keyword>
<keyword evidence="9" id="KW-0997">Cell inner membrane</keyword>
<comment type="caution">
    <text evidence="11">The sequence shown here is derived from an EMBL/GenBank/DDBJ whole genome shotgun (WGS) entry which is preliminary data.</text>
</comment>
<dbReference type="PRINTS" id="PR01386">
    <property type="entry name" value="CCMCBIOGNSIS"/>
</dbReference>
<dbReference type="GO" id="GO:0020037">
    <property type="term" value="F:heme binding"/>
    <property type="evidence" value="ECO:0007669"/>
    <property type="project" value="InterPro"/>
</dbReference>
<dbReference type="EMBL" id="JACZHT010000004">
    <property type="protein sequence ID" value="MBE1237364.1"/>
    <property type="molecule type" value="Genomic_DNA"/>
</dbReference>
<dbReference type="Pfam" id="PF01578">
    <property type="entry name" value="Cytochrom_C_asm"/>
    <property type="match status" value="1"/>
</dbReference>
<feature type="transmembrane region" description="Helical" evidence="9">
    <location>
        <begin position="59"/>
        <end position="80"/>
    </location>
</feature>
<accession>A0A8J6YVU9</accession>
<evidence type="ECO:0000313" key="12">
    <source>
        <dbReference type="Proteomes" id="UP000631034"/>
    </source>
</evidence>
<evidence type="ECO:0000259" key="10">
    <source>
        <dbReference type="Pfam" id="PF01578"/>
    </source>
</evidence>
<evidence type="ECO:0000256" key="5">
    <source>
        <dbReference type="ARBA" id="ARBA00022692"/>
    </source>
</evidence>
<dbReference type="RefSeq" id="WP_192534373.1">
    <property type="nucleotide sequence ID" value="NZ_JACZHT010000004.1"/>
</dbReference>
<keyword evidence="9" id="KW-1003">Cell membrane</keyword>
<evidence type="ECO:0000256" key="6">
    <source>
        <dbReference type="ARBA" id="ARBA00022748"/>
    </source>
</evidence>
<dbReference type="InterPro" id="IPR003557">
    <property type="entry name" value="Cyt_c_biogenesis_CcmC"/>
</dbReference>
<dbReference type="GO" id="GO:0017004">
    <property type="term" value="P:cytochrome complex assembly"/>
    <property type="evidence" value="ECO:0007669"/>
    <property type="project" value="UniProtKB-KW"/>
</dbReference>
<feature type="transmembrane region" description="Helical" evidence="9">
    <location>
        <begin position="87"/>
        <end position="111"/>
    </location>
</feature>
<feature type="transmembrane region" description="Helical" evidence="9">
    <location>
        <begin position="154"/>
        <end position="173"/>
    </location>
</feature>
<dbReference type="AlphaFoldDB" id="A0A8J6YVU9"/>
<dbReference type="PANTHER" id="PTHR30071:SF1">
    <property type="entry name" value="CYTOCHROME B_B6 PROTEIN-RELATED"/>
    <property type="match status" value="1"/>
</dbReference>
<comment type="similarity">
    <text evidence="3 9">Belongs to the CcmC/CycZ/HelC family.</text>
</comment>
<evidence type="ECO:0000256" key="3">
    <source>
        <dbReference type="ARBA" id="ARBA00005840"/>
    </source>
</evidence>
<evidence type="ECO:0000256" key="2">
    <source>
        <dbReference type="ARBA" id="ARBA00004141"/>
    </source>
</evidence>
<keyword evidence="8 9" id="KW-0472">Membrane</keyword>
<feature type="transmembrane region" description="Helical" evidence="9">
    <location>
        <begin position="17"/>
        <end position="39"/>
    </location>
</feature>
<keyword evidence="6 9" id="KW-0201">Cytochrome c-type biogenesis</keyword>
<keyword evidence="9" id="KW-0813">Transport</keyword>
<keyword evidence="12" id="KW-1185">Reference proteome</keyword>
<sequence length="238" mass="26499">MLPNAYPARFIGLSRTVVVWLAILTVVALAVALPWALWLSPPDYQQKDTIRIMYVHVPSAWIGLMAYVLMAACALVSLIWKKPLADYLARAIAPIGAVFTLLCLVTGSLWGRPMWGTWWEWDARMTSMLVLLFLYLGYMALSNAFDDFTRGTRAAALLCVVGVINIPVIKFSVEWWNTLHQTTTVFKKQGPSMAPEQLTALLLMALAFHLLFALLVLVRTETEATNARLRSLGALGTD</sequence>